<dbReference type="PANTHER" id="PTHR30472:SF70">
    <property type="entry name" value="MOLYBDATE IMPORT SYSTEM PERMEASE PROTEIN MOLB"/>
    <property type="match status" value="1"/>
</dbReference>
<accession>A0A7W6H7V2</accession>
<feature type="transmembrane region" description="Helical" evidence="8">
    <location>
        <begin position="319"/>
        <end position="338"/>
    </location>
</feature>
<keyword evidence="4" id="KW-1003">Cell membrane</keyword>
<comment type="caution">
    <text evidence="9">The sequence shown here is derived from an EMBL/GenBank/DDBJ whole genome shotgun (WGS) entry which is preliminary data.</text>
</comment>
<keyword evidence="3" id="KW-0813">Transport</keyword>
<dbReference type="InterPro" id="IPR037294">
    <property type="entry name" value="ABC_BtuC-like"/>
</dbReference>
<dbReference type="PANTHER" id="PTHR30472">
    <property type="entry name" value="FERRIC ENTEROBACTIN TRANSPORT SYSTEM PERMEASE PROTEIN"/>
    <property type="match status" value="1"/>
</dbReference>
<organism evidence="9 10">
    <name type="scientific">Aureimonas pseudogalii</name>
    <dbReference type="NCBI Taxonomy" id="1744844"/>
    <lineage>
        <taxon>Bacteria</taxon>
        <taxon>Pseudomonadati</taxon>
        <taxon>Pseudomonadota</taxon>
        <taxon>Alphaproteobacteria</taxon>
        <taxon>Hyphomicrobiales</taxon>
        <taxon>Aurantimonadaceae</taxon>
        <taxon>Aureimonas</taxon>
    </lineage>
</organism>
<evidence type="ECO:0000256" key="2">
    <source>
        <dbReference type="ARBA" id="ARBA00007935"/>
    </source>
</evidence>
<evidence type="ECO:0000256" key="7">
    <source>
        <dbReference type="ARBA" id="ARBA00023136"/>
    </source>
</evidence>
<evidence type="ECO:0000256" key="6">
    <source>
        <dbReference type="ARBA" id="ARBA00022989"/>
    </source>
</evidence>
<keyword evidence="7 8" id="KW-0472">Membrane</keyword>
<dbReference type="EMBL" id="JACIEK010000016">
    <property type="protein sequence ID" value="MBB4000239.1"/>
    <property type="molecule type" value="Genomic_DNA"/>
</dbReference>
<dbReference type="Proteomes" id="UP000542776">
    <property type="component" value="Unassembled WGS sequence"/>
</dbReference>
<keyword evidence="5 8" id="KW-0812">Transmembrane</keyword>
<gene>
    <name evidence="9" type="ORF">GGR04_004115</name>
</gene>
<dbReference type="CDD" id="cd06550">
    <property type="entry name" value="TM_ABC_iron-siderophores_like"/>
    <property type="match status" value="1"/>
</dbReference>
<feature type="transmembrane region" description="Helical" evidence="8">
    <location>
        <begin position="250"/>
        <end position="277"/>
    </location>
</feature>
<dbReference type="Pfam" id="PF01032">
    <property type="entry name" value="FecCD"/>
    <property type="match status" value="1"/>
</dbReference>
<protein>
    <submittedName>
        <fullName evidence="9">Iron complex transport system permease protein</fullName>
    </submittedName>
</protein>
<dbReference type="GO" id="GO:0022857">
    <property type="term" value="F:transmembrane transporter activity"/>
    <property type="evidence" value="ECO:0007669"/>
    <property type="project" value="InterPro"/>
</dbReference>
<sequence length="346" mass="35168">MLSADQPAAAAVRGRSALGVFALLLLLVGFLSICVGRFPVSPGTAFAILGSAWQDGTGGWTRMQETVVLHVRLPRVLLAALCGGGLSLCGAALQGVFRNPLVSPHILGVSSGASFGGALAILLGVGGIAMIGSAFAFGIGALVLVGLLSRAGGGTDTVGVVLTGVVVAALFSALVSLLIVLADPETSLPGIVFWLMGSFAAATDAKLALAAPALLAGGALLLVMRFRINVLSLGEDEARSLGLPVERDRWVVFLAVALVEATVVSFAGVIGWVGLVVPHAARFLVGPDHRLLLPASTLLGAAYLVAIDTLARTLTAAEIPLGVLTALVGAPVFALVLIRRQRQEAR</sequence>
<feature type="transmembrane region" description="Helical" evidence="8">
    <location>
        <begin position="20"/>
        <end position="40"/>
    </location>
</feature>
<feature type="transmembrane region" description="Helical" evidence="8">
    <location>
        <begin position="209"/>
        <end position="230"/>
    </location>
</feature>
<name>A0A7W6H7V2_9HYPH</name>
<comment type="similarity">
    <text evidence="2">Belongs to the binding-protein-dependent transport system permease family. FecCD subfamily.</text>
</comment>
<feature type="transmembrane region" description="Helical" evidence="8">
    <location>
        <begin position="76"/>
        <end position="97"/>
    </location>
</feature>
<dbReference type="GO" id="GO:0033214">
    <property type="term" value="P:siderophore-iron import into cell"/>
    <property type="evidence" value="ECO:0007669"/>
    <property type="project" value="TreeGrafter"/>
</dbReference>
<dbReference type="FunFam" id="1.10.3470.10:FF:000001">
    <property type="entry name" value="Vitamin B12 ABC transporter permease BtuC"/>
    <property type="match status" value="1"/>
</dbReference>
<proteinExistence type="inferred from homology"/>
<keyword evidence="10" id="KW-1185">Reference proteome</keyword>
<evidence type="ECO:0000256" key="1">
    <source>
        <dbReference type="ARBA" id="ARBA00004651"/>
    </source>
</evidence>
<keyword evidence="6 8" id="KW-1133">Transmembrane helix</keyword>
<reference evidence="9 10" key="1">
    <citation type="submission" date="2020-08" db="EMBL/GenBank/DDBJ databases">
        <title>Genomic Encyclopedia of Type Strains, Phase IV (KMG-IV): sequencing the most valuable type-strain genomes for metagenomic binning, comparative biology and taxonomic classification.</title>
        <authorList>
            <person name="Goeker M."/>
        </authorList>
    </citation>
    <scope>NUCLEOTIDE SEQUENCE [LARGE SCALE GENOMIC DNA]</scope>
    <source>
        <strain evidence="9 10">DSM 102238</strain>
    </source>
</reference>
<dbReference type="InterPro" id="IPR000522">
    <property type="entry name" value="ABC_transptr_permease_BtuC"/>
</dbReference>
<dbReference type="SUPFAM" id="SSF81345">
    <property type="entry name" value="ABC transporter involved in vitamin B12 uptake, BtuC"/>
    <property type="match status" value="1"/>
</dbReference>
<dbReference type="Gene3D" id="1.10.3470.10">
    <property type="entry name" value="ABC transporter involved in vitamin B12 uptake, BtuC"/>
    <property type="match status" value="1"/>
</dbReference>
<dbReference type="GO" id="GO:0005886">
    <property type="term" value="C:plasma membrane"/>
    <property type="evidence" value="ECO:0007669"/>
    <property type="project" value="UniProtKB-SubCell"/>
</dbReference>
<evidence type="ECO:0000256" key="4">
    <source>
        <dbReference type="ARBA" id="ARBA00022475"/>
    </source>
</evidence>
<evidence type="ECO:0000256" key="8">
    <source>
        <dbReference type="SAM" id="Phobius"/>
    </source>
</evidence>
<feature type="transmembrane region" description="Helical" evidence="8">
    <location>
        <begin position="160"/>
        <end position="180"/>
    </location>
</feature>
<comment type="subcellular location">
    <subcellularLocation>
        <location evidence="1">Cell membrane</location>
        <topology evidence="1">Multi-pass membrane protein</topology>
    </subcellularLocation>
</comment>
<evidence type="ECO:0000313" key="10">
    <source>
        <dbReference type="Proteomes" id="UP000542776"/>
    </source>
</evidence>
<evidence type="ECO:0000256" key="3">
    <source>
        <dbReference type="ARBA" id="ARBA00022448"/>
    </source>
</evidence>
<dbReference type="RefSeq" id="WP_183201915.1">
    <property type="nucleotide sequence ID" value="NZ_JACIEK010000016.1"/>
</dbReference>
<dbReference type="AlphaFoldDB" id="A0A7W6H7V2"/>
<evidence type="ECO:0000313" key="9">
    <source>
        <dbReference type="EMBL" id="MBB4000239.1"/>
    </source>
</evidence>
<feature type="transmembrane region" description="Helical" evidence="8">
    <location>
        <begin position="117"/>
        <end position="148"/>
    </location>
</feature>
<evidence type="ECO:0000256" key="5">
    <source>
        <dbReference type="ARBA" id="ARBA00022692"/>
    </source>
</evidence>